<dbReference type="Gene3D" id="3.10.129.10">
    <property type="entry name" value="Hotdog Thioesterase"/>
    <property type="match status" value="2"/>
</dbReference>
<feature type="domain" description="Thioesterase" evidence="1">
    <location>
        <begin position="202"/>
        <end position="275"/>
    </location>
</feature>
<evidence type="ECO:0000259" key="1">
    <source>
        <dbReference type="Pfam" id="PF03061"/>
    </source>
</evidence>
<organism evidence="2">
    <name type="scientific">freshwater metagenome</name>
    <dbReference type="NCBI Taxonomy" id="449393"/>
    <lineage>
        <taxon>unclassified sequences</taxon>
        <taxon>metagenomes</taxon>
        <taxon>ecological metagenomes</taxon>
    </lineage>
</organism>
<dbReference type="InterPro" id="IPR029069">
    <property type="entry name" value="HotDog_dom_sf"/>
</dbReference>
<name>A0A6J5YGP9_9ZZZZ</name>
<dbReference type="InterPro" id="IPR006683">
    <property type="entry name" value="Thioestr_dom"/>
</dbReference>
<proteinExistence type="predicted"/>
<accession>A0A6J5YGP9</accession>
<reference evidence="2" key="1">
    <citation type="submission" date="2020-05" db="EMBL/GenBank/DDBJ databases">
        <authorList>
            <person name="Chiriac C."/>
            <person name="Salcher M."/>
            <person name="Ghai R."/>
            <person name="Kavagutti S V."/>
        </authorList>
    </citation>
    <scope>NUCLEOTIDE SEQUENCE</scope>
</reference>
<gene>
    <name evidence="2" type="ORF">UFOPK1392_01444</name>
</gene>
<dbReference type="SUPFAM" id="SSF54637">
    <property type="entry name" value="Thioesterase/thiol ester dehydrase-isomerase"/>
    <property type="match status" value="2"/>
</dbReference>
<evidence type="ECO:0000313" key="2">
    <source>
        <dbReference type="EMBL" id="CAB4323687.1"/>
    </source>
</evidence>
<sequence>MSDRPDPTFGSGEMRGIGMSHYLPMPVIEIGDGSAPLPTTRGSFTARPHVLDADGRLETGMLASLTDSIGGMTSGLTCLPDWIVTTNLSLRRSPDALQGPRGTGDLTINTQVMRRGRSSVVTRSTVSDSGGHDVASSWVTCAVLTPAGGPPPFTRPVRMNDHERSDDPLFELPPEQFFSLEGGGRPGEVLLHPAVHLRNPWGILHGGSVAHLLDTAARCVVAGRVDPGPTPGIIVSDLVIHYMNPGREGPIIAEASILGSRGRDILVRVTARDQGAEGRLMNAAAMTIRVL</sequence>
<dbReference type="EMBL" id="CAEMXZ010000063">
    <property type="protein sequence ID" value="CAB4323687.1"/>
    <property type="molecule type" value="Genomic_DNA"/>
</dbReference>
<dbReference type="Pfam" id="PF03061">
    <property type="entry name" value="4HBT"/>
    <property type="match status" value="1"/>
</dbReference>
<protein>
    <submittedName>
        <fullName evidence="2">Unannotated protein</fullName>
    </submittedName>
</protein>
<dbReference type="AlphaFoldDB" id="A0A6J5YGP9"/>
<dbReference type="CDD" id="cd03443">
    <property type="entry name" value="PaaI_thioesterase"/>
    <property type="match status" value="2"/>
</dbReference>